<reference evidence="2" key="1">
    <citation type="submission" date="2023-07" db="EMBL/GenBank/DDBJ databases">
        <title>Genomic Encyclopedia of Type Strains, Phase IV (KMG-IV): sequencing the most valuable type-strain genomes for metagenomic binning, comparative biology and taxonomic classification.</title>
        <authorList>
            <person name="Goeker M."/>
        </authorList>
    </citation>
    <scope>NUCLEOTIDE SEQUENCE</scope>
    <source>
        <strain evidence="2">DSM 26174</strain>
    </source>
</reference>
<evidence type="ECO:0000259" key="1">
    <source>
        <dbReference type="Pfam" id="PF01882"/>
    </source>
</evidence>
<accession>A0AAE3XN07</accession>
<dbReference type="RefSeq" id="WP_309937511.1">
    <property type="nucleotide sequence ID" value="NZ_AP025305.1"/>
</dbReference>
<proteinExistence type="predicted"/>
<dbReference type="InterPro" id="IPR002881">
    <property type="entry name" value="DUF58"/>
</dbReference>
<gene>
    <name evidence="2" type="ORF">HNQ88_001015</name>
</gene>
<dbReference type="InterPro" id="IPR036465">
    <property type="entry name" value="vWFA_dom_sf"/>
</dbReference>
<organism evidence="2 3">
    <name type="scientific">Aureibacter tunicatorum</name>
    <dbReference type="NCBI Taxonomy" id="866807"/>
    <lineage>
        <taxon>Bacteria</taxon>
        <taxon>Pseudomonadati</taxon>
        <taxon>Bacteroidota</taxon>
        <taxon>Cytophagia</taxon>
        <taxon>Cytophagales</taxon>
        <taxon>Persicobacteraceae</taxon>
        <taxon>Aureibacter</taxon>
    </lineage>
</organism>
<feature type="domain" description="DUF58" evidence="1">
    <location>
        <begin position="59"/>
        <end position="247"/>
    </location>
</feature>
<dbReference type="Proteomes" id="UP001185092">
    <property type="component" value="Unassembled WGS sequence"/>
</dbReference>
<dbReference type="AlphaFoldDB" id="A0AAE3XN07"/>
<dbReference type="PANTHER" id="PTHR33608:SF12">
    <property type="entry name" value="DUF58 DOMAIN-CONTAINING PROTEIN"/>
    <property type="match status" value="1"/>
</dbReference>
<name>A0AAE3XN07_9BACT</name>
<dbReference type="SUPFAM" id="SSF53300">
    <property type="entry name" value="vWA-like"/>
    <property type="match status" value="1"/>
</dbReference>
<evidence type="ECO:0000313" key="2">
    <source>
        <dbReference type="EMBL" id="MDR6238039.1"/>
    </source>
</evidence>
<keyword evidence="3" id="KW-1185">Reference proteome</keyword>
<protein>
    <submittedName>
        <fullName evidence="2">Uncharacterized protein (DUF58 family)</fullName>
    </submittedName>
</protein>
<evidence type="ECO:0000313" key="3">
    <source>
        <dbReference type="Proteomes" id="UP001185092"/>
    </source>
</evidence>
<comment type="caution">
    <text evidence="2">The sequence shown here is derived from an EMBL/GenBank/DDBJ whole genome shotgun (WGS) entry which is preliminary data.</text>
</comment>
<dbReference type="Pfam" id="PF01882">
    <property type="entry name" value="DUF58"/>
    <property type="match status" value="1"/>
</dbReference>
<dbReference type="PANTHER" id="PTHR33608">
    <property type="entry name" value="BLL2464 PROTEIN"/>
    <property type="match status" value="1"/>
</dbReference>
<sequence>MKRNQREYPENVYTSLESLLSMEKHAVGFSLLAKKQKVKSILGGKHASKLRGRGMDFEESRKYVAGDDIRNIDWKVTARTKTTHTKVFTEEKEKPALVIVDQSNSMFFGSKVKTKAVVAAEAAALMAFRILKDGDRVGGAIFSGDELEVLKPKRDRRNALRFLEKMVQYNHKLGQDDTATFEKNLQRGIAEINNMITHDFLVVIIGDFIHYSEDLLKSLRLMSRKNDVILVRVTDPMDFILPNEDIVLSEGDKQILARGGRKELRNKLKEENEMNKLKFESMLKKYRIPVINLNTEEEVHEQVKNILTQ</sequence>
<dbReference type="EMBL" id="JAVDQD010000001">
    <property type="protein sequence ID" value="MDR6238039.1"/>
    <property type="molecule type" value="Genomic_DNA"/>
</dbReference>